<accession>A0A1I7V2Z0</accession>
<feature type="transmembrane region" description="Helical" evidence="1">
    <location>
        <begin position="217"/>
        <end position="242"/>
    </location>
</feature>
<dbReference type="AlphaFoldDB" id="A0A1I7V2Z0"/>
<dbReference type="Gene3D" id="1.20.1070.10">
    <property type="entry name" value="Rhodopsin 7-helix transmembrane proteins"/>
    <property type="match status" value="1"/>
</dbReference>
<dbReference type="PANTHER" id="PTHR23021:SF83">
    <property type="entry name" value="SERPENTINE RECEPTOR, CLASS T"/>
    <property type="match status" value="1"/>
</dbReference>
<keyword evidence="1" id="KW-0812">Transmembrane</keyword>
<dbReference type="InterPro" id="IPR019425">
    <property type="entry name" value="7TM_GPCR_serpentine_rcpt_Srt"/>
</dbReference>
<feature type="transmembrane region" description="Helical" evidence="1">
    <location>
        <begin position="148"/>
        <end position="169"/>
    </location>
</feature>
<keyword evidence="1" id="KW-0472">Membrane</keyword>
<dbReference type="STRING" id="1561998.A0A1I7V2Z0"/>
<proteinExistence type="predicted"/>
<dbReference type="SUPFAM" id="SSF81321">
    <property type="entry name" value="Family A G protein-coupled receptor-like"/>
    <property type="match status" value="1"/>
</dbReference>
<organism evidence="2 3">
    <name type="scientific">Caenorhabditis tropicalis</name>
    <dbReference type="NCBI Taxonomy" id="1561998"/>
    <lineage>
        <taxon>Eukaryota</taxon>
        <taxon>Metazoa</taxon>
        <taxon>Ecdysozoa</taxon>
        <taxon>Nematoda</taxon>
        <taxon>Chromadorea</taxon>
        <taxon>Rhabditida</taxon>
        <taxon>Rhabditina</taxon>
        <taxon>Rhabditomorpha</taxon>
        <taxon>Rhabditoidea</taxon>
        <taxon>Rhabditidae</taxon>
        <taxon>Peloderinae</taxon>
        <taxon>Caenorhabditis</taxon>
    </lineage>
</organism>
<dbReference type="PANTHER" id="PTHR23021">
    <property type="entry name" value="SERPENTINE RECEPTOR, CLASS T"/>
    <property type="match status" value="1"/>
</dbReference>
<reference evidence="3" key="1">
    <citation type="submission" date="2016-11" db="UniProtKB">
        <authorList>
            <consortium name="WormBaseParasite"/>
        </authorList>
    </citation>
    <scope>IDENTIFICATION</scope>
</reference>
<dbReference type="WBParaSite" id="Csp11.Scaffold630.g21865.t3">
    <property type="protein sequence ID" value="Csp11.Scaffold630.g21865.t3"/>
    <property type="gene ID" value="Csp11.Scaffold630.g21865"/>
</dbReference>
<feature type="transmembrane region" description="Helical" evidence="1">
    <location>
        <begin position="21"/>
        <end position="42"/>
    </location>
</feature>
<evidence type="ECO:0000313" key="2">
    <source>
        <dbReference type="Proteomes" id="UP000095282"/>
    </source>
</evidence>
<dbReference type="Proteomes" id="UP000095282">
    <property type="component" value="Unplaced"/>
</dbReference>
<keyword evidence="2" id="KW-1185">Reference proteome</keyword>
<evidence type="ECO:0000313" key="3">
    <source>
        <dbReference type="WBParaSite" id="Csp11.Scaffold630.g21865.t3"/>
    </source>
</evidence>
<keyword evidence="1" id="KW-1133">Transmembrane helix</keyword>
<protein>
    <submittedName>
        <fullName evidence="3">Serpentine Receptor, class T</fullName>
    </submittedName>
</protein>
<feature type="transmembrane region" description="Helical" evidence="1">
    <location>
        <begin position="190"/>
        <end position="211"/>
    </location>
</feature>
<evidence type="ECO:0000256" key="1">
    <source>
        <dbReference type="SAM" id="Phobius"/>
    </source>
</evidence>
<feature type="transmembrane region" description="Helical" evidence="1">
    <location>
        <begin position="98"/>
        <end position="119"/>
    </location>
</feature>
<feature type="transmembrane region" description="Helical" evidence="1">
    <location>
        <begin position="54"/>
        <end position="77"/>
    </location>
</feature>
<name>A0A1I7V2Z0_9PELO</name>
<dbReference type="Pfam" id="PF10321">
    <property type="entry name" value="7TM_GPCR_Srt"/>
    <property type="match status" value="1"/>
</dbReference>
<sequence>MLVVMLERDHFAISCYKIMSFLAIVDILSIIINCPITGFLAYQGAVYCTYPNLIYISGMAAMGLWCCSCVVALILVMNRLLDLIFPNLGQFLFNGNRTFYVLILSILYGLYFVFFNTPICFTSKYHSWFFDPMIFKGKSIEYANVPHFFNNVFVVAITCCLYLIFCVAVGAKLKNVDHTLSGARKASTQVFFQSAMICGVNLLASIIYVTMNYIEVPFWLIMVGQHMWQLGNCAPALIYLKFNRTIRNGVMRKLGVKVCSTSLNTVCKCFIEGSSRKSYTDQLQHFTVTG</sequence>
<dbReference type="eggNOG" id="ENOG502SNCU">
    <property type="taxonomic scope" value="Eukaryota"/>
</dbReference>